<accession>A0ACB8E7X5</accession>
<organism evidence="1 2">
    <name type="scientific">Sphaerodactylus townsendi</name>
    <dbReference type="NCBI Taxonomy" id="933632"/>
    <lineage>
        <taxon>Eukaryota</taxon>
        <taxon>Metazoa</taxon>
        <taxon>Chordata</taxon>
        <taxon>Craniata</taxon>
        <taxon>Vertebrata</taxon>
        <taxon>Euteleostomi</taxon>
        <taxon>Lepidosauria</taxon>
        <taxon>Squamata</taxon>
        <taxon>Bifurcata</taxon>
        <taxon>Gekkota</taxon>
        <taxon>Sphaerodactylidae</taxon>
        <taxon>Sphaerodactylus</taxon>
    </lineage>
</organism>
<gene>
    <name evidence="1" type="primary">DCLK2_3</name>
    <name evidence="1" type="ORF">K3G42_016904</name>
</gene>
<comment type="caution">
    <text evidence="1">The sequence shown here is derived from an EMBL/GenBank/DDBJ whole genome shotgun (WGS) entry which is preliminary data.</text>
</comment>
<keyword evidence="2" id="KW-1185">Reference proteome</keyword>
<reference evidence="1" key="1">
    <citation type="submission" date="2021-08" db="EMBL/GenBank/DDBJ databases">
        <title>The first chromosome-level gecko genome reveals the dynamic sex chromosomes of Neotropical dwarf geckos (Sphaerodactylidae: Sphaerodactylus).</title>
        <authorList>
            <person name="Pinto B.J."/>
            <person name="Keating S.E."/>
            <person name="Gamble T."/>
        </authorList>
    </citation>
    <scope>NUCLEOTIDE SEQUENCE</scope>
    <source>
        <strain evidence="1">TG3544</strain>
    </source>
</reference>
<evidence type="ECO:0000313" key="2">
    <source>
        <dbReference type="Proteomes" id="UP000827872"/>
    </source>
</evidence>
<dbReference type="EMBL" id="CM037623">
    <property type="protein sequence ID" value="KAH7988454.1"/>
    <property type="molecule type" value="Genomic_DNA"/>
</dbReference>
<keyword evidence="1" id="KW-0808">Transferase</keyword>
<proteinExistence type="predicted"/>
<sequence length="157" mass="16963">MYSSVFEPDKQILSAAYYSLQDSLTVTCLQDFFGDDDVFIACGPDKYRYAQDDFVLDHSGSPRYSGCKSPGPSRRSKSPASVKRSGYYSSSYSSAKSPVNGIPSSQLSTPKSTKSSSSSPTSPGSFRGLKDSGQLPVHPLVYASFLTDGYNLAPHQQ</sequence>
<keyword evidence="1" id="KW-0418">Kinase</keyword>
<name>A0ACB8E7X5_9SAUR</name>
<evidence type="ECO:0000313" key="1">
    <source>
        <dbReference type="EMBL" id="KAH7988454.1"/>
    </source>
</evidence>
<dbReference type="Proteomes" id="UP000827872">
    <property type="component" value="Linkage Group LG10"/>
</dbReference>
<protein>
    <submittedName>
        <fullName evidence="1">Serine/threonine-protein kinase dclk2</fullName>
    </submittedName>
</protein>